<keyword evidence="8 12" id="KW-0560">Oxidoreductase</keyword>
<evidence type="ECO:0000256" key="11">
    <source>
        <dbReference type="ARBA" id="ARBA00049401"/>
    </source>
</evidence>
<comment type="catalytic activity">
    <reaction evidence="11">
        <text>3 propionate 3-nitronate + 3 O2 + H2O = 3 3-oxopropanoate + 2 nitrate + nitrite + H2O2 + 3 H(+)</text>
        <dbReference type="Rhea" id="RHEA:57332"/>
        <dbReference type="ChEBI" id="CHEBI:15377"/>
        <dbReference type="ChEBI" id="CHEBI:15378"/>
        <dbReference type="ChEBI" id="CHEBI:15379"/>
        <dbReference type="ChEBI" id="CHEBI:16240"/>
        <dbReference type="ChEBI" id="CHEBI:16301"/>
        <dbReference type="ChEBI" id="CHEBI:17632"/>
        <dbReference type="ChEBI" id="CHEBI:33190"/>
        <dbReference type="ChEBI" id="CHEBI:136067"/>
    </reaction>
</comment>
<evidence type="ECO:0000256" key="8">
    <source>
        <dbReference type="ARBA" id="ARBA00023002"/>
    </source>
</evidence>
<dbReference type="Pfam" id="PF03060">
    <property type="entry name" value="NMO"/>
    <property type="match status" value="1"/>
</dbReference>
<dbReference type="EMBL" id="JAURUO010000001">
    <property type="protein sequence ID" value="MDP9727144.1"/>
    <property type="molecule type" value="Genomic_DNA"/>
</dbReference>
<comment type="function">
    <text evidence="2">Nitronate monooxygenase that uses molecular oxygen to catalyze the oxidative denitrification of alkyl nitronates. Acts on propionate 3-nitronate (P3N), the presumed physiological substrate. Probably functions in the detoxification of P3N, a metabolic poison produced by plants and fungi as a defense mechanism.</text>
</comment>
<dbReference type="GO" id="GO:0018580">
    <property type="term" value="F:nitronate monooxygenase activity"/>
    <property type="evidence" value="ECO:0007669"/>
    <property type="project" value="UniProtKB-EC"/>
</dbReference>
<evidence type="ECO:0000256" key="9">
    <source>
        <dbReference type="ARBA" id="ARBA00023033"/>
    </source>
</evidence>
<comment type="similarity">
    <text evidence="3">Belongs to the nitronate monooxygenase family. NMO class I subfamily.</text>
</comment>
<sequence>MGIDWITKVGIQIPIIQAGMAGGPTTPQLVASVSNAGGLGTLGSGYMKPGDLRDAIRQTKLQTEKPFAVNLFIPEKNNRSIHQEHGQQMEKALQKIRLRLGLAEQTQTQWPQSQESLFEQQMEVVINEEVPVFSFTFGRLSQEWINLCKQAGIYMIGTATSVHEAEQLEKDGVDAVVAQGYEAGGHRGTFDHAVEEACIGSMALLPQVVDAVQIPVIAAGGLMDGRGVAAAFLLGAQAVQMGTAFLTCYESGAHPAYQEKLLQAEETDTRLTKIYSGKSARGLITAMMNELADLEDATLPYPIQNEWTRDIRNRAAQIGNVDYMSLWAGQGIRLQRRRHAAELVSETWQDALHRLDDWGKIARSFL</sequence>
<reference evidence="12 13" key="1">
    <citation type="submission" date="2023-07" db="EMBL/GenBank/DDBJ databases">
        <title>Genomic Encyclopedia of Type Strains, Phase IV (KMG-IV): sequencing the most valuable type-strain genomes for metagenomic binning, comparative biology and taxonomic classification.</title>
        <authorList>
            <person name="Goeker M."/>
        </authorList>
    </citation>
    <scope>NUCLEOTIDE SEQUENCE [LARGE SCALE GENOMIC DNA]</scope>
    <source>
        <strain evidence="12 13">DSM 25924</strain>
    </source>
</reference>
<gene>
    <name evidence="12" type="ORF">J2S04_000066</name>
</gene>
<name>A0ABT9LSA9_9BACL</name>
<dbReference type="SUPFAM" id="SSF51412">
    <property type="entry name" value="Inosine monophosphate dehydrogenase (IMPDH)"/>
    <property type="match status" value="1"/>
</dbReference>
<evidence type="ECO:0000256" key="6">
    <source>
        <dbReference type="ARBA" id="ARBA00022630"/>
    </source>
</evidence>
<dbReference type="CDD" id="cd04730">
    <property type="entry name" value="NPD_like"/>
    <property type="match status" value="1"/>
</dbReference>
<evidence type="ECO:0000313" key="12">
    <source>
        <dbReference type="EMBL" id="MDP9727144.1"/>
    </source>
</evidence>
<accession>A0ABT9LSA9</accession>
<evidence type="ECO:0000313" key="13">
    <source>
        <dbReference type="Proteomes" id="UP001229209"/>
    </source>
</evidence>
<proteinExistence type="inferred from homology"/>
<evidence type="ECO:0000256" key="2">
    <source>
        <dbReference type="ARBA" id="ARBA00003535"/>
    </source>
</evidence>
<evidence type="ECO:0000256" key="1">
    <source>
        <dbReference type="ARBA" id="ARBA00001917"/>
    </source>
</evidence>
<dbReference type="Proteomes" id="UP001229209">
    <property type="component" value="Unassembled WGS sequence"/>
</dbReference>
<dbReference type="PANTHER" id="PTHR42747:SF3">
    <property type="entry name" value="NITRONATE MONOOXYGENASE-RELATED"/>
    <property type="match status" value="1"/>
</dbReference>
<evidence type="ECO:0000256" key="7">
    <source>
        <dbReference type="ARBA" id="ARBA00022643"/>
    </source>
</evidence>
<dbReference type="PANTHER" id="PTHR42747">
    <property type="entry name" value="NITRONATE MONOOXYGENASE-RELATED"/>
    <property type="match status" value="1"/>
</dbReference>
<evidence type="ECO:0000256" key="5">
    <source>
        <dbReference type="ARBA" id="ARBA00022575"/>
    </source>
</evidence>
<keyword evidence="6" id="KW-0285">Flavoprotein</keyword>
<evidence type="ECO:0000256" key="3">
    <source>
        <dbReference type="ARBA" id="ARBA00009881"/>
    </source>
</evidence>
<keyword evidence="5" id="KW-0216">Detoxification</keyword>
<keyword evidence="13" id="KW-1185">Reference proteome</keyword>
<dbReference type="InterPro" id="IPR004136">
    <property type="entry name" value="NMO"/>
</dbReference>
<comment type="cofactor">
    <cofactor evidence="1">
        <name>FMN</name>
        <dbReference type="ChEBI" id="CHEBI:58210"/>
    </cofactor>
</comment>
<comment type="caution">
    <text evidence="12">The sequence shown here is derived from an EMBL/GenBank/DDBJ whole genome shotgun (WGS) entry which is preliminary data.</text>
</comment>
<dbReference type="InterPro" id="IPR013785">
    <property type="entry name" value="Aldolase_TIM"/>
</dbReference>
<evidence type="ECO:0000256" key="4">
    <source>
        <dbReference type="ARBA" id="ARBA00013457"/>
    </source>
</evidence>
<dbReference type="RefSeq" id="WP_306952570.1">
    <property type="nucleotide sequence ID" value="NZ_JAURUO010000001.1"/>
</dbReference>
<keyword evidence="7" id="KW-0288">FMN</keyword>
<keyword evidence="9 12" id="KW-0503">Monooxygenase</keyword>
<dbReference type="Gene3D" id="3.20.20.70">
    <property type="entry name" value="Aldolase class I"/>
    <property type="match status" value="1"/>
</dbReference>
<protein>
    <recommendedName>
        <fullName evidence="4">Probable nitronate monooxygenase</fullName>
    </recommendedName>
    <alternativeName>
        <fullName evidence="10">Propionate 3-nitronate monooxygenase</fullName>
    </alternativeName>
</protein>
<organism evidence="12 13">
    <name type="scientific">Alicyclobacillus tolerans</name>
    <dbReference type="NCBI Taxonomy" id="90970"/>
    <lineage>
        <taxon>Bacteria</taxon>
        <taxon>Bacillati</taxon>
        <taxon>Bacillota</taxon>
        <taxon>Bacilli</taxon>
        <taxon>Bacillales</taxon>
        <taxon>Alicyclobacillaceae</taxon>
        <taxon>Alicyclobacillus</taxon>
    </lineage>
</organism>
<evidence type="ECO:0000256" key="10">
    <source>
        <dbReference type="ARBA" id="ARBA00031155"/>
    </source>
</evidence>